<evidence type="ECO:0000313" key="3">
    <source>
        <dbReference type="Proteomes" id="UP000663829"/>
    </source>
</evidence>
<protein>
    <submittedName>
        <fullName evidence="1">Uncharacterized protein</fullName>
    </submittedName>
</protein>
<name>A0A815PQT1_9BILA</name>
<organism evidence="1 3">
    <name type="scientific">Didymodactylos carnosus</name>
    <dbReference type="NCBI Taxonomy" id="1234261"/>
    <lineage>
        <taxon>Eukaryota</taxon>
        <taxon>Metazoa</taxon>
        <taxon>Spiralia</taxon>
        <taxon>Gnathifera</taxon>
        <taxon>Rotifera</taxon>
        <taxon>Eurotatoria</taxon>
        <taxon>Bdelloidea</taxon>
        <taxon>Philodinida</taxon>
        <taxon>Philodinidae</taxon>
        <taxon>Didymodactylos</taxon>
    </lineage>
</organism>
<evidence type="ECO:0000313" key="1">
    <source>
        <dbReference type="EMBL" id="CAF1452268.1"/>
    </source>
</evidence>
<dbReference type="OrthoDB" id="10190747at2759"/>
<accession>A0A815PQT1</accession>
<dbReference type="Proteomes" id="UP000663829">
    <property type="component" value="Unassembled WGS sequence"/>
</dbReference>
<comment type="caution">
    <text evidence="1">The sequence shown here is derived from an EMBL/GenBank/DDBJ whole genome shotgun (WGS) entry which is preliminary data.</text>
</comment>
<sequence length="154" mass="17764">MERIVGTKTTKKTPFEMVFGQQSRSDEDFWKRIQQQMKENDDNNSAIPDIEKGIMLEEKLPLEAATLFDEFDKTVSQSDDDNDDLYPMYDRHKKIREEGEKSYLSIAQSQLLKYITNSTKRQRTYVIGDIIGSNISDVARTNISSTVSPCKVVR</sequence>
<gene>
    <name evidence="1" type="ORF">GPM918_LOCUS34779</name>
    <name evidence="2" type="ORF">SRO942_LOCUS35484</name>
</gene>
<keyword evidence="3" id="KW-1185">Reference proteome</keyword>
<dbReference type="EMBL" id="CAJOBC010084990">
    <property type="protein sequence ID" value="CAF4325183.1"/>
    <property type="molecule type" value="Genomic_DNA"/>
</dbReference>
<dbReference type="Proteomes" id="UP000681722">
    <property type="component" value="Unassembled WGS sequence"/>
</dbReference>
<dbReference type="AlphaFoldDB" id="A0A815PQT1"/>
<proteinExistence type="predicted"/>
<feature type="non-terminal residue" evidence="1">
    <location>
        <position position="1"/>
    </location>
</feature>
<reference evidence="1" key="1">
    <citation type="submission" date="2021-02" db="EMBL/GenBank/DDBJ databases">
        <authorList>
            <person name="Nowell W R."/>
        </authorList>
    </citation>
    <scope>NUCLEOTIDE SEQUENCE</scope>
</reference>
<evidence type="ECO:0000313" key="2">
    <source>
        <dbReference type="EMBL" id="CAF4325183.1"/>
    </source>
</evidence>
<dbReference type="EMBL" id="CAJNOQ010019541">
    <property type="protein sequence ID" value="CAF1452268.1"/>
    <property type="molecule type" value="Genomic_DNA"/>
</dbReference>